<dbReference type="AlphaFoldDB" id="A0A0L6V486"/>
<keyword evidence="7" id="KW-1185">Reference proteome</keyword>
<evidence type="ECO:0000256" key="5">
    <source>
        <dbReference type="ARBA" id="ARBA00023242"/>
    </source>
</evidence>
<dbReference type="PANTHER" id="PTHR46481:SF10">
    <property type="entry name" value="ZINC FINGER BED DOMAIN-CONTAINING PROTEIN 39"/>
    <property type="match status" value="1"/>
</dbReference>
<reference evidence="6 7" key="1">
    <citation type="submission" date="2015-08" db="EMBL/GenBank/DDBJ databases">
        <title>Next Generation Sequencing and Analysis of the Genome of Puccinia sorghi L Schw, the Causal Agent of Maize Common Rust.</title>
        <authorList>
            <person name="Rochi L."/>
            <person name="Burguener G."/>
            <person name="Darino M."/>
            <person name="Turjanski A."/>
            <person name="Kreff E."/>
            <person name="Dieguez M.J."/>
            <person name="Sacco F."/>
        </authorList>
    </citation>
    <scope>NUCLEOTIDE SEQUENCE [LARGE SCALE GENOMIC DNA]</scope>
    <source>
        <strain evidence="6 7">RO10H11247</strain>
    </source>
</reference>
<name>A0A0L6V486_9BASI</name>
<dbReference type="PANTHER" id="PTHR46481">
    <property type="entry name" value="ZINC FINGER BED DOMAIN-CONTAINING PROTEIN 4"/>
    <property type="match status" value="1"/>
</dbReference>
<keyword evidence="4" id="KW-0862">Zinc</keyword>
<keyword evidence="2" id="KW-0479">Metal-binding</keyword>
<dbReference type="VEuPathDB" id="FungiDB:VP01_2810g1"/>
<accession>A0A0L6V486</accession>
<sequence length="281" mass="31567">MNHLSQQNIATHLTKLHKTQEKIKLDFLAKQKSISFTTNAWTAPNVKAVMAVTAHYIDKKFKIVDLTIAIPNVQGRIFFFIFIAFDIELSFLLVEEYNLMKKIHTITADNASTNTKMAVELQKLLSFDPKNGLLGCMAHFINLGAKAGLAVLGKINDNIGNEISLGAEDSEGHNFNLKTVHNCIHRLCTYVQFSPQQRNRFQTVVNFAQPELGQSGAKFTCLDIDVSTCFAHCENTSAQIIAKQLNTFYQLPSGLKHQITWSCFYLSARQLKFSTHQSNPV</sequence>
<comment type="subcellular location">
    <subcellularLocation>
        <location evidence="1">Nucleus</location>
    </subcellularLocation>
</comment>
<proteinExistence type="predicted"/>
<evidence type="ECO:0000313" key="7">
    <source>
        <dbReference type="Proteomes" id="UP000037035"/>
    </source>
</evidence>
<comment type="caution">
    <text evidence="6">The sequence shown here is derived from an EMBL/GenBank/DDBJ whole genome shotgun (WGS) entry which is preliminary data.</text>
</comment>
<dbReference type="InterPro" id="IPR012337">
    <property type="entry name" value="RNaseH-like_sf"/>
</dbReference>
<organism evidence="6 7">
    <name type="scientific">Puccinia sorghi</name>
    <dbReference type="NCBI Taxonomy" id="27349"/>
    <lineage>
        <taxon>Eukaryota</taxon>
        <taxon>Fungi</taxon>
        <taxon>Dikarya</taxon>
        <taxon>Basidiomycota</taxon>
        <taxon>Pucciniomycotina</taxon>
        <taxon>Pucciniomycetes</taxon>
        <taxon>Pucciniales</taxon>
        <taxon>Pucciniaceae</taxon>
        <taxon>Puccinia</taxon>
    </lineage>
</organism>
<evidence type="ECO:0000256" key="2">
    <source>
        <dbReference type="ARBA" id="ARBA00022723"/>
    </source>
</evidence>
<protein>
    <recommendedName>
        <fullName evidence="8">DUF659 domain-containing protein</fullName>
    </recommendedName>
</protein>
<evidence type="ECO:0000256" key="1">
    <source>
        <dbReference type="ARBA" id="ARBA00004123"/>
    </source>
</evidence>
<dbReference type="OrthoDB" id="2506942at2759"/>
<keyword evidence="5" id="KW-0539">Nucleus</keyword>
<gene>
    <name evidence="6" type="ORF">VP01_2810g1</name>
</gene>
<dbReference type="Proteomes" id="UP000037035">
    <property type="component" value="Unassembled WGS sequence"/>
</dbReference>
<evidence type="ECO:0000256" key="3">
    <source>
        <dbReference type="ARBA" id="ARBA00022771"/>
    </source>
</evidence>
<evidence type="ECO:0000256" key="4">
    <source>
        <dbReference type="ARBA" id="ARBA00022833"/>
    </source>
</evidence>
<evidence type="ECO:0008006" key="8">
    <source>
        <dbReference type="Google" id="ProtNLM"/>
    </source>
</evidence>
<dbReference type="GO" id="GO:0008270">
    <property type="term" value="F:zinc ion binding"/>
    <property type="evidence" value="ECO:0007669"/>
    <property type="project" value="UniProtKB-KW"/>
</dbReference>
<keyword evidence="3" id="KW-0863">Zinc-finger</keyword>
<dbReference type="GO" id="GO:0005634">
    <property type="term" value="C:nucleus"/>
    <property type="evidence" value="ECO:0007669"/>
    <property type="project" value="UniProtKB-SubCell"/>
</dbReference>
<dbReference type="EMBL" id="LAVV01007736">
    <property type="protein sequence ID" value="KNZ54940.1"/>
    <property type="molecule type" value="Genomic_DNA"/>
</dbReference>
<dbReference type="InterPro" id="IPR052035">
    <property type="entry name" value="ZnF_BED_domain_contain"/>
</dbReference>
<dbReference type="SUPFAM" id="SSF53098">
    <property type="entry name" value="Ribonuclease H-like"/>
    <property type="match status" value="1"/>
</dbReference>
<evidence type="ECO:0000313" key="6">
    <source>
        <dbReference type="EMBL" id="KNZ54940.1"/>
    </source>
</evidence>